<dbReference type="Proteomes" id="UP000309016">
    <property type="component" value="Chromosome"/>
</dbReference>
<gene>
    <name evidence="3" type="ORF">FHG64_03640</name>
</gene>
<proteinExistence type="inferred from homology"/>
<sequence>MKKIIYATDFSENSVAALRYAYQFGKILNADVIVLHVFDPDDLSPVRTAAEKRQVLDHHTSRLQKFCSLNLQQNFEELNLSLAVIKGENISREILRYTIDMDVLMIVLGTCGSGTVKEFFLGSTTTNLISTSPIPILAVPGNFEFRDIKEIMYTTDFEEEDVYHLCELIKLMTAVKYKIHIVHVSINQNGDAEDLMEWFKELLFEKTDFDKFEFHILFSEDVINGLNEFLEDMGADLIVMMERKTKLAVKSVLHRDVVKRMESSTRIPLLSFKEQW</sequence>
<protein>
    <submittedName>
        <fullName evidence="3">Universal stress protein</fullName>
    </submittedName>
</protein>
<evidence type="ECO:0000259" key="2">
    <source>
        <dbReference type="Pfam" id="PF00582"/>
    </source>
</evidence>
<dbReference type="InterPro" id="IPR014729">
    <property type="entry name" value="Rossmann-like_a/b/a_fold"/>
</dbReference>
<dbReference type="Pfam" id="PF00582">
    <property type="entry name" value="Usp"/>
    <property type="match status" value="1"/>
</dbReference>
<keyword evidence="4" id="KW-1185">Reference proteome</keyword>
<dbReference type="PANTHER" id="PTHR46268">
    <property type="entry name" value="STRESS RESPONSE PROTEIN NHAX"/>
    <property type="match status" value="1"/>
</dbReference>
<name>A0A5B7WZT2_9FLAO</name>
<dbReference type="AlphaFoldDB" id="A0A5B7WZT2"/>
<dbReference type="KEGG" id="afla:FHG64_03640"/>
<dbReference type="OrthoDB" id="9788959at2"/>
<comment type="similarity">
    <text evidence="1">Belongs to the universal stress protein A family.</text>
</comment>
<dbReference type="InterPro" id="IPR006016">
    <property type="entry name" value="UspA"/>
</dbReference>
<evidence type="ECO:0000256" key="1">
    <source>
        <dbReference type="ARBA" id="ARBA00008791"/>
    </source>
</evidence>
<dbReference type="PRINTS" id="PR01438">
    <property type="entry name" value="UNVRSLSTRESS"/>
</dbReference>
<dbReference type="EMBL" id="CP040812">
    <property type="protein sequence ID" value="QCY68557.1"/>
    <property type="molecule type" value="Genomic_DNA"/>
</dbReference>
<dbReference type="InterPro" id="IPR006015">
    <property type="entry name" value="Universal_stress_UspA"/>
</dbReference>
<dbReference type="PANTHER" id="PTHR46268:SF6">
    <property type="entry name" value="UNIVERSAL STRESS PROTEIN UP12"/>
    <property type="match status" value="1"/>
</dbReference>
<dbReference type="CDD" id="cd00293">
    <property type="entry name" value="USP-like"/>
    <property type="match status" value="1"/>
</dbReference>
<feature type="domain" description="UspA" evidence="2">
    <location>
        <begin position="1"/>
        <end position="140"/>
    </location>
</feature>
<reference evidence="3 4" key="1">
    <citation type="submission" date="2019-06" db="EMBL/GenBank/DDBJ databases">
        <title>Complete genome sequence of Antarcticibacterium flavum KCTC 52984T from an Antarctic marine sediment.</title>
        <authorList>
            <person name="Lee Y.M."/>
            <person name="Shin S.C."/>
        </authorList>
    </citation>
    <scope>NUCLEOTIDE SEQUENCE [LARGE SCALE GENOMIC DNA]</scope>
    <source>
        <strain evidence="3 4">KCTC 52984</strain>
    </source>
</reference>
<evidence type="ECO:0000313" key="3">
    <source>
        <dbReference type="EMBL" id="QCY68557.1"/>
    </source>
</evidence>
<evidence type="ECO:0000313" key="4">
    <source>
        <dbReference type="Proteomes" id="UP000309016"/>
    </source>
</evidence>
<dbReference type="Gene3D" id="3.40.50.620">
    <property type="entry name" value="HUPs"/>
    <property type="match status" value="2"/>
</dbReference>
<organism evidence="3 4">
    <name type="scientific">Antarcticibacterium flavum</name>
    <dbReference type="NCBI Taxonomy" id="2058175"/>
    <lineage>
        <taxon>Bacteria</taxon>
        <taxon>Pseudomonadati</taxon>
        <taxon>Bacteroidota</taxon>
        <taxon>Flavobacteriia</taxon>
        <taxon>Flavobacteriales</taxon>
        <taxon>Flavobacteriaceae</taxon>
        <taxon>Antarcticibacterium</taxon>
    </lineage>
</organism>
<dbReference type="RefSeq" id="WP_139065139.1">
    <property type="nucleotide sequence ID" value="NZ_CP040812.1"/>
</dbReference>
<accession>A0A5B7WZT2</accession>
<dbReference type="SUPFAM" id="SSF52402">
    <property type="entry name" value="Adenine nucleotide alpha hydrolases-like"/>
    <property type="match status" value="2"/>
</dbReference>